<evidence type="ECO:0000313" key="2">
    <source>
        <dbReference type="EMBL" id="KAL2911064.1"/>
    </source>
</evidence>
<name>A0ABR4MUZ4_9FUNG</name>
<keyword evidence="3" id="KW-1185">Reference proteome</keyword>
<reference evidence="2 3" key="1">
    <citation type="submission" date="2023-09" db="EMBL/GenBank/DDBJ databases">
        <title>Pangenome analysis of Batrachochytrium dendrobatidis and related Chytrids.</title>
        <authorList>
            <person name="Yacoub M.N."/>
            <person name="Stajich J.E."/>
            <person name="James T.Y."/>
        </authorList>
    </citation>
    <scope>NUCLEOTIDE SEQUENCE [LARGE SCALE GENOMIC DNA]</scope>
    <source>
        <strain evidence="2 3">JEL0888</strain>
    </source>
</reference>
<dbReference type="EMBL" id="JADGIZ020000215">
    <property type="protein sequence ID" value="KAL2911064.1"/>
    <property type="molecule type" value="Genomic_DNA"/>
</dbReference>
<feature type="region of interest" description="Disordered" evidence="1">
    <location>
        <begin position="1"/>
        <end position="20"/>
    </location>
</feature>
<organism evidence="2 3">
    <name type="scientific">Polyrhizophydium stewartii</name>
    <dbReference type="NCBI Taxonomy" id="2732419"/>
    <lineage>
        <taxon>Eukaryota</taxon>
        <taxon>Fungi</taxon>
        <taxon>Fungi incertae sedis</taxon>
        <taxon>Chytridiomycota</taxon>
        <taxon>Chytridiomycota incertae sedis</taxon>
        <taxon>Chytridiomycetes</taxon>
        <taxon>Rhizophydiales</taxon>
        <taxon>Rhizophydiales incertae sedis</taxon>
        <taxon>Polyrhizophydium</taxon>
    </lineage>
</organism>
<gene>
    <name evidence="2" type="ORF">HK105_209486</name>
</gene>
<accession>A0ABR4MUZ4</accession>
<evidence type="ECO:0000256" key="1">
    <source>
        <dbReference type="SAM" id="MobiDB-lite"/>
    </source>
</evidence>
<feature type="compositionally biased region" description="Basic and acidic residues" evidence="1">
    <location>
        <begin position="1"/>
        <end position="14"/>
    </location>
</feature>
<dbReference type="Proteomes" id="UP001527925">
    <property type="component" value="Unassembled WGS sequence"/>
</dbReference>
<proteinExistence type="predicted"/>
<comment type="caution">
    <text evidence="2">The sequence shown here is derived from an EMBL/GenBank/DDBJ whole genome shotgun (WGS) entry which is preliminary data.</text>
</comment>
<evidence type="ECO:0000313" key="3">
    <source>
        <dbReference type="Proteomes" id="UP001527925"/>
    </source>
</evidence>
<sequence>MSSRVPDKTNRVSTEDADTVDPPVTRAMLDVAIHEALFTSPDMIKAFDEIKKVMADFNTRLEVQKTQVYSTIERLMESNDRIVERLDRLKTPSETSLFVTASDDEEYTPASRPVASQYLGPASLDPFDGKLPELDVFFALLEGLPFKKLADDKKLLALLNKTKGQPQRMVLKMTNDGASYKAVKSKLKKAYPVRSAEERLASLYSCSRMCYP</sequence>
<feature type="non-terminal residue" evidence="2">
    <location>
        <position position="212"/>
    </location>
</feature>
<protein>
    <submittedName>
        <fullName evidence="2">Uncharacterized protein</fullName>
    </submittedName>
</protein>